<dbReference type="Proteomes" id="UP000036403">
    <property type="component" value="Unassembled WGS sequence"/>
</dbReference>
<accession>A0A0J7KXC5</accession>
<keyword evidence="1" id="KW-0830">Ubiquinone</keyword>
<dbReference type="AlphaFoldDB" id="A0A0J7KXC5"/>
<proteinExistence type="predicted"/>
<protein>
    <submittedName>
        <fullName evidence="1">Ubiquinone biosynthesis monooxygenase coq6-like protein</fullName>
    </submittedName>
</protein>
<keyword evidence="1" id="KW-0560">Oxidoreductase</keyword>
<dbReference type="OrthoDB" id="7544412at2759"/>
<keyword evidence="2" id="KW-1185">Reference proteome</keyword>
<evidence type="ECO:0000313" key="1">
    <source>
        <dbReference type="EMBL" id="KMQ95162.1"/>
    </source>
</evidence>
<organism evidence="1 2">
    <name type="scientific">Lasius niger</name>
    <name type="common">Black garden ant</name>
    <dbReference type="NCBI Taxonomy" id="67767"/>
    <lineage>
        <taxon>Eukaryota</taxon>
        <taxon>Metazoa</taxon>
        <taxon>Ecdysozoa</taxon>
        <taxon>Arthropoda</taxon>
        <taxon>Hexapoda</taxon>
        <taxon>Insecta</taxon>
        <taxon>Pterygota</taxon>
        <taxon>Neoptera</taxon>
        <taxon>Endopterygota</taxon>
        <taxon>Hymenoptera</taxon>
        <taxon>Apocrita</taxon>
        <taxon>Aculeata</taxon>
        <taxon>Formicoidea</taxon>
        <taxon>Formicidae</taxon>
        <taxon>Formicinae</taxon>
        <taxon>Lasius</taxon>
        <taxon>Lasius</taxon>
    </lineage>
</organism>
<dbReference type="Gene3D" id="3.50.50.60">
    <property type="entry name" value="FAD/NAD(P)-binding domain"/>
    <property type="match status" value="1"/>
</dbReference>
<dbReference type="GO" id="GO:0004497">
    <property type="term" value="F:monooxygenase activity"/>
    <property type="evidence" value="ECO:0007669"/>
    <property type="project" value="UniProtKB-KW"/>
</dbReference>
<sequence>MITFNEDHLSEELAYIVENDLLLYAINKQLSQKENVTVIYESKITDVKLPKTSAEFASVQLQSGKRYAARLLVSTE</sequence>
<dbReference type="PaxDb" id="67767-A0A0J7KXC5"/>
<dbReference type="InterPro" id="IPR036188">
    <property type="entry name" value="FAD/NAD-bd_sf"/>
</dbReference>
<comment type="caution">
    <text evidence="1">The sequence shown here is derived from an EMBL/GenBank/DDBJ whole genome shotgun (WGS) entry which is preliminary data.</text>
</comment>
<reference evidence="1 2" key="1">
    <citation type="submission" date="2015-04" db="EMBL/GenBank/DDBJ databases">
        <title>Lasius niger genome sequencing.</title>
        <authorList>
            <person name="Konorov E.A."/>
            <person name="Nikitin M.A."/>
            <person name="Kirill M.V."/>
            <person name="Chang P."/>
        </authorList>
    </citation>
    <scope>NUCLEOTIDE SEQUENCE [LARGE SCALE GENOMIC DNA]</scope>
    <source>
        <tissue evidence="1">Whole</tissue>
    </source>
</reference>
<evidence type="ECO:0000313" key="2">
    <source>
        <dbReference type="Proteomes" id="UP000036403"/>
    </source>
</evidence>
<keyword evidence="1" id="KW-0503">Monooxygenase</keyword>
<dbReference type="EMBL" id="LBMM01002197">
    <property type="protein sequence ID" value="KMQ95162.1"/>
    <property type="molecule type" value="Genomic_DNA"/>
</dbReference>
<gene>
    <name evidence="1" type="ORF">RF55_4647</name>
</gene>
<name>A0A0J7KXC5_LASNI</name>